<accession>A0A2I7N4K9</accession>
<dbReference type="InterPro" id="IPR046612">
    <property type="entry name" value="DUF6671"/>
</dbReference>
<evidence type="ECO:0000313" key="2">
    <source>
        <dbReference type="EMBL" id="AUR51358.1"/>
    </source>
</evidence>
<name>A0A2I7N4K9_9NEIS</name>
<sequence length="278" mass="31874">MSPYQNKKVLLASMHQKELAIQEPFEEIVGCRLEVIDNFNTDQFGTFSGEVERVLTAYETLKQKAIVAAEQYNYDYVISSEGAFGPHPNYLLANSDTEMLLFYDRVNDYFISDYEISMETNLADYEFDQPNHDYSKFLDKVMFPSHALILKAENIVIAKGIKDRATLDQLVAENIHKYGKLKLETDMRAMNNPSRMKVISLLANKLAKRVISHCKSCDTPGFGITSLSGYLLCELCGLPTKIKKYREHKCIKCDYLEKEVIDLSKQFADPKYCDYCNP</sequence>
<evidence type="ECO:0000259" key="1">
    <source>
        <dbReference type="Pfam" id="PF20376"/>
    </source>
</evidence>
<gene>
    <name evidence="2" type="ORF">CUN60_03265</name>
</gene>
<dbReference type="Pfam" id="PF20376">
    <property type="entry name" value="DUF6671"/>
    <property type="match status" value="1"/>
</dbReference>
<dbReference type="OrthoDB" id="9793837at2"/>
<organism evidence="2 3">
    <name type="scientific">Aquella oligotrophica</name>
    <dbReference type="NCBI Taxonomy" id="2067065"/>
    <lineage>
        <taxon>Bacteria</taxon>
        <taxon>Pseudomonadati</taxon>
        <taxon>Pseudomonadota</taxon>
        <taxon>Betaproteobacteria</taxon>
        <taxon>Neisseriales</taxon>
        <taxon>Neisseriaceae</taxon>
        <taxon>Aquella</taxon>
    </lineage>
</organism>
<protein>
    <recommendedName>
        <fullName evidence="1">DUF6671 domain-containing protein</fullName>
    </recommendedName>
</protein>
<proteinExistence type="predicted"/>
<dbReference type="EMBL" id="CP024847">
    <property type="protein sequence ID" value="AUR51358.1"/>
    <property type="molecule type" value="Genomic_DNA"/>
</dbReference>
<evidence type="ECO:0000313" key="3">
    <source>
        <dbReference type="Proteomes" id="UP000236655"/>
    </source>
</evidence>
<dbReference type="RefSeq" id="WP_102950658.1">
    <property type="nucleotide sequence ID" value="NZ_CP024847.1"/>
</dbReference>
<dbReference type="KEGG" id="nba:CUN60_03265"/>
<keyword evidence="3" id="KW-1185">Reference proteome</keyword>
<reference evidence="3" key="1">
    <citation type="submission" date="2017-11" db="EMBL/GenBank/DDBJ databases">
        <authorList>
            <person name="Chan K.G."/>
            <person name="Lee L.S."/>
        </authorList>
    </citation>
    <scope>NUCLEOTIDE SEQUENCE [LARGE SCALE GENOMIC DNA]</scope>
    <source>
        <strain evidence="3">DSM 100970</strain>
    </source>
</reference>
<dbReference type="AlphaFoldDB" id="A0A2I7N4K9"/>
<dbReference type="Proteomes" id="UP000236655">
    <property type="component" value="Chromosome"/>
</dbReference>
<feature type="domain" description="DUF6671" evidence="1">
    <location>
        <begin position="66"/>
        <end position="278"/>
    </location>
</feature>